<keyword evidence="4" id="KW-1185">Reference proteome</keyword>
<evidence type="ECO:0000259" key="1">
    <source>
        <dbReference type="Pfam" id="PF23074"/>
    </source>
</evidence>
<dbReference type="EMBL" id="ML738585">
    <property type="protein sequence ID" value="KAE8168573.1"/>
    <property type="molecule type" value="Genomic_DNA"/>
</dbReference>
<dbReference type="OrthoDB" id="5345571at2759"/>
<dbReference type="Pfam" id="PF23074">
    <property type="entry name" value="PH_FT_N"/>
    <property type="match status" value="1"/>
</dbReference>
<name>A0A5N6VCI1_ASPTM</name>
<dbReference type="InterPro" id="IPR057082">
    <property type="entry name" value="PH_C"/>
</dbReference>
<feature type="domain" description="PH" evidence="1">
    <location>
        <begin position="2"/>
        <end position="92"/>
    </location>
</feature>
<feature type="domain" description="PH" evidence="2">
    <location>
        <begin position="95"/>
        <end position="205"/>
    </location>
</feature>
<protein>
    <submittedName>
        <fullName evidence="3">Uncharacterized protein</fullName>
    </submittedName>
</protein>
<evidence type="ECO:0000259" key="2">
    <source>
        <dbReference type="Pfam" id="PF23076"/>
    </source>
</evidence>
<evidence type="ECO:0000313" key="4">
    <source>
        <dbReference type="Proteomes" id="UP000326950"/>
    </source>
</evidence>
<reference evidence="3 4" key="1">
    <citation type="submission" date="2019-04" db="EMBL/GenBank/DDBJ databases">
        <title>Friends and foes A comparative genomics study of 23 Aspergillus species from section Flavi.</title>
        <authorList>
            <consortium name="DOE Joint Genome Institute"/>
            <person name="Kjaerbolling I."/>
            <person name="Vesth T."/>
            <person name="Frisvad J.C."/>
            <person name="Nybo J.L."/>
            <person name="Theobald S."/>
            <person name="Kildgaard S."/>
            <person name="Isbrandt T."/>
            <person name="Kuo A."/>
            <person name="Sato A."/>
            <person name="Lyhne E.K."/>
            <person name="Kogle M.E."/>
            <person name="Wiebenga A."/>
            <person name="Kun R.S."/>
            <person name="Lubbers R.J."/>
            <person name="Makela M.R."/>
            <person name="Barry K."/>
            <person name="Chovatia M."/>
            <person name="Clum A."/>
            <person name="Daum C."/>
            <person name="Haridas S."/>
            <person name="He G."/>
            <person name="LaButti K."/>
            <person name="Lipzen A."/>
            <person name="Mondo S."/>
            <person name="Riley R."/>
            <person name="Salamov A."/>
            <person name="Simmons B.A."/>
            <person name="Magnuson J.K."/>
            <person name="Henrissat B."/>
            <person name="Mortensen U.H."/>
            <person name="Larsen T.O."/>
            <person name="Devries R.P."/>
            <person name="Grigoriev I.V."/>
            <person name="Machida M."/>
            <person name="Baker S.E."/>
            <person name="Andersen M.R."/>
        </authorList>
    </citation>
    <scope>NUCLEOTIDE SEQUENCE [LARGE SCALE GENOMIC DNA]</scope>
    <source>
        <strain evidence="3 4">CBS 117626</strain>
    </source>
</reference>
<accession>A0A5N6VCI1</accession>
<dbReference type="Proteomes" id="UP000326950">
    <property type="component" value="Unassembled WGS sequence"/>
</dbReference>
<sequence>MDYRVRIVCEGVSLNGTKDVYCLPLNILEIIRVGSCLQLGRRRRQGQELVLWLNLKFKTIESMVCFFCTFLALRSQDSGRPVERIRDYELDMEDELYGGLIFSGKDLHALRIYRDGPSRAVRLQVSVYQGEMKYVPVWTAFITQHIKSEGWIHFVPSNLVLLRELQQIPFTFSYNPRLDSNGMYVLQFTTNADAEGFVDVITELSKV</sequence>
<proteinExistence type="predicted"/>
<dbReference type="Pfam" id="PF23076">
    <property type="entry name" value="PH_FT_C"/>
    <property type="match status" value="1"/>
</dbReference>
<organism evidence="3 4">
    <name type="scientific">Aspergillus tamarii</name>
    <dbReference type="NCBI Taxonomy" id="41984"/>
    <lineage>
        <taxon>Eukaryota</taxon>
        <taxon>Fungi</taxon>
        <taxon>Dikarya</taxon>
        <taxon>Ascomycota</taxon>
        <taxon>Pezizomycotina</taxon>
        <taxon>Eurotiomycetes</taxon>
        <taxon>Eurotiomycetidae</taxon>
        <taxon>Eurotiales</taxon>
        <taxon>Aspergillaceae</taxon>
        <taxon>Aspergillus</taxon>
        <taxon>Aspergillus subgen. Circumdati</taxon>
    </lineage>
</organism>
<dbReference type="AlphaFoldDB" id="A0A5N6VCI1"/>
<gene>
    <name evidence="3" type="ORF">BDV40DRAFT_1199</name>
</gene>
<dbReference type="InterPro" id="IPR057081">
    <property type="entry name" value="PH_N"/>
</dbReference>
<evidence type="ECO:0000313" key="3">
    <source>
        <dbReference type="EMBL" id="KAE8168573.1"/>
    </source>
</evidence>